<organism evidence="1 3">
    <name type="scientific">Mycobacterium tuberculosis</name>
    <dbReference type="NCBI Taxonomy" id="1773"/>
    <lineage>
        <taxon>Bacteria</taxon>
        <taxon>Bacillati</taxon>
        <taxon>Actinomycetota</taxon>
        <taxon>Actinomycetes</taxon>
        <taxon>Mycobacteriales</taxon>
        <taxon>Mycobacteriaceae</taxon>
        <taxon>Mycobacterium</taxon>
        <taxon>Mycobacterium tuberculosis complex</taxon>
    </lineage>
</organism>
<dbReference type="EMBL" id="CNFT01000602">
    <property type="protein sequence ID" value="CKR99757.1"/>
    <property type="molecule type" value="Genomic_DNA"/>
</dbReference>
<sequence length="88" mass="9749">MVLGVLEVAGLADDVEHRVVVLPAGGYPVHDDIRDRQVRRGERRLRFDLVGLSGFDLLGEFLRAPQQRRALFGRRATHAFAGGFLLGP</sequence>
<dbReference type="Proteomes" id="UP000046680">
    <property type="component" value="Unassembled WGS sequence"/>
</dbReference>
<name>A0A655FCY1_MYCTX</name>
<dbReference type="AlphaFoldDB" id="A0A655FCY1"/>
<gene>
    <name evidence="1" type="ORF">ERS007657_04267</name>
    <name evidence="2" type="ORF">ERS027659_02495</name>
</gene>
<evidence type="ECO:0000313" key="1">
    <source>
        <dbReference type="EMBL" id="CFS15141.1"/>
    </source>
</evidence>
<protein>
    <submittedName>
        <fullName evidence="1">Uncharacterized protein</fullName>
    </submittedName>
</protein>
<dbReference type="Proteomes" id="UP000050164">
    <property type="component" value="Unassembled WGS sequence"/>
</dbReference>
<reference evidence="3 4" key="1">
    <citation type="submission" date="2015-03" db="EMBL/GenBank/DDBJ databases">
        <authorList>
            <consortium name="Pathogen Informatics"/>
        </authorList>
    </citation>
    <scope>NUCLEOTIDE SEQUENCE [LARGE SCALE GENOMIC DNA]</scope>
    <source>
        <strain evidence="2 4">Bir 185</strain>
        <strain evidence="1 3">C09601061</strain>
    </source>
</reference>
<evidence type="ECO:0000313" key="3">
    <source>
        <dbReference type="Proteomes" id="UP000046680"/>
    </source>
</evidence>
<proteinExistence type="predicted"/>
<accession>A0A655FCY1</accession>
<evidence type="ECO:0000313" key="4">
    <source>
        <dbReference type="Proteomes" id="UP000050164"/>
    </source>
</evidence>
<evidence type="ECO:0000313" key="2">
    <source>
        <dbReference type="EMBL" id="CKR99757.1"/>
    </source>
</evidence>
<dbReference type="EMBL" id="CGCX01002693">
    <property type="protein sequence ID" value="CFS15141.1"/>
    <property type="molecule type" value="Genomic_DNA"/>
</dbReference>